<gene>
    <name evidence="3" type="ORF">HKD39_07990</name>
</gene>
<dbReference type="Pfam" id="PF04909">
    <property type="entry name" value="Amidohydro_2"/>
    <property type="match status" value="1"/>
</dbReference>
<evidence type="ECO:0000313" key="3">
    <source>
        <dbReference type="EMBL" id="NNG35654.1"/>
    </source>
</evidence>
<sequence>MAAQPSAAGAGPSREAAELPPLVDSHHHLWDLQQHYPWLQENAGKLAVHGDDAAIRRDYLVADYLADVGDLPLLASVHVDAGAADPIVEARWLQQLADTAAASASGHPAQGLPQAIVAGAKLADPDVSGTLDELVTLPNVRGIRDILNWHPDPALSYIDRSDLITDPQWLAGFALLEPRGLSFDLQAYPEQLPAAARLAADHPSTAIIVNHAGMPVDRSEPAVDQYLAGLAALAAQDNVLMKISGIGMTDHLWAQAGPGALAPVVQACIDAFTPARCMFGSNFPVDSLYSTYRELYQAFDILTVEHSPDERADMFGRVAAAAYRIRT</sequence>
<dbReference type="InterPro" id="IPR052350">
    <property type="entry name" value="Metallo-dep_Lactonases"/>
</dbReference>
<dbReference type="InterPro" id="IPR032466">
    <property type="entry name" value="Metal_Hydrolase"/>
</dbReference>
<dbReference type="Proteomes" id="UP000562984">
    <property type="component" value="Unassembled WGS sequence"/>
</dbReference>
<accession>A0A849A3Q1</accession>
<keyword evidence="3" id="KW-0378">Hydrolase</keyword>
<organism evidence="3 4">
    <name type="scientific">Nakamurella aerolata</name>
    <dbReference type="NCBI Taxonomy" id="1656892"/>
    <lineage>
        <taxon>Bacteria</taxon>
        <taxon>Bacillati</taxon>
        <taxon>Actinomycetota</taxon>
        <taxon>Actinomycetes</taxon>
        <taxon>Nakamurellales</taxon>
        <taxon>Nakamurellaceae</taxon>
        <taxon>Nakamurella</taxon>
    </lineage>
</organism>
<proteinExistence type="inferred from homology"/>
<reference evidence="3 4" key="1">
    <citation type="submission" date="2020-05" db="EMBL/GenBank/DDBJ databases">
        <title>Nakamurella sp. DB0629 isolated from air conditioner.</title>
        <authorList>
            <person name="Kim D.H."/>
            <person name="Kim D.-U."/>
        </authorList>
    </citation>
    <scope>NUCLEOTIDE SEQUENCE [LARGE SCALE GENOMIC DNA]</scope>
    <source>
        <strain evidence="3 4">DB0629</strain>
    </source>
</reference>
<evidence type="ECO:0000256" key="1">
    <source>
        <dbReference type="ARBA" id="ARBA00038310"/>
    </source>
</evidence>
<keyword evidence="4" id="KW-1185">Reference proteome</keyword>
<protein>
    <submittedName>
        <fullName evidence="3">Amidohydrolase family protein</fullName>
    </submittedName>
</protein>
<evidence type="ECO:0000313" key="4">
    <source>
        <dbReference type="Proteomes" id="UP000562984"/>
    </source>
</evidence>
<dbReference type="InterPro" id="IPR006680">
    <property type="entry name" value="Amidohydro-rel"/>
</dbReference>
<dbReference type="Gene3D" id="3.20.20.140">
    <property type="entry name" value="Metal-dependent hydrolases"/>
    <property type="match status" value="1"/>
</dbReference>
<dbReference type="PANTHER" id="PTHR43569">
    <property type="entry name" value="AMIDOHYDROLASE"/>
    <property type="match status" value="1"/>
</dbReference>
<dbReference type="GO" id="GO:0016787">
    <property type="term" value="F:hydrolase activity"/>
    <property type="evidence" value="ECO:0007669"/>
    <property type="project" value="UniProtKB-KW"/>
</dbReference>
<dbReference type="PANTHER" id="PTHR43569:SF1">
    <property type="entry name" value="BLL3371 PROTEIN"/>
    <property type="match status" value="1"/>
</dbReference>
<name>A0A849A3Q1_9ACTN</name>
<dbReference type="AlphaFoldDB" id="A0A849A3Q1"/>
<dbReference type="EMBL" id="JABEND010000003">
    <property type="protein sequence ID" value="NNG35654.1"/>
    <property type="molecule type" value="Genomic_DNA"/>
</dbReference>
<comment type="caution">
    <text evidence="3">The sequence shown here is derived from an EMBL/GenBank/DDBJ whole genome shotgun (WGS) entry which is preliminary data.</text>
</comment>
<comment type="similarity">
    <text evidence="1">Belongs to the metallo-dependent hydrolases superfamily.</text>
</comment>
<dbReference type="SUPFAM" id="SSF51556">
    <property type="entry name" value="Metallo-dependent hydrolases"/>
    <property type="match status" value="1"/>
</dbReference>
<dbReference type="RefSeq" id="WP_171199311.1">
    <property type="nucleotide sequence ID" value="NZ_JABEND010000003.1"/>
</dbReference>
<evidence type="ECO:0000259" key="2">
    <source>
        <dbReference type="Pfam" id="PF04909"/>
    </source>
</evidence>
<feature type="domain" description="Amidohydrolase-related" evidence="2">
    <location>
        <begin position="23"/>
        <end position="325"/>
    </location>
</feature>